<dbReference type="Pfam" id="PF15738">
    <property type="entry name" value="YafQ_toxin"/>
    <property type="match status" value="1"/>
</dbReference>
<evidence type="ECO:0000313" key="4">
    <source>
        <dbReference type="Proteomes" id="UP000069912"/>
    </source>
</evidence>
<keyword evidence="1" id="KW-1277">Toxin-antitoxin system</keyword>
<proteinExistence type="predicted"/>
<accession>A0A109RDE0</accession>
<dbReference type="InterPro" id="IPR004386">
    <property type="entry name" value="Toxin_YafQ-like"/>
</dbReference>
<dbReference type="Gene3D" id="3.30.2310.20">
    <property type="entry name" value="RelE-like"/>
    <property type="match status" value="1"/>
</dbReference>
<dbReference type="GeneID" id="92903682"/>
<dbReference type="AlphaFoldDB" id="A0A109RDE0"/>
<sequence length="90" mass="10853">MTKLQFTSAFKRDYKRYKKKHYPMAKIDQAIRLIARNEINALFNHYRLHDLKGQWRGYKEIHIDGDTLIIYLDREGNITLTRLGSHDQLF</sequence>
<dbReference type="NCBIfam" id="TIGR02385">
    <property type="entry name" value="RelE_StbE"/>
    <property type="match status" value="1"/>
</dbReference>
<evidence type="ECO:0000313" key="3">
    <source>
        <dbReference type="EMBL" id="AMB94406.1"/>
    </source>
</evidence>
<dbReference type="PANTHER" id="PTHR40588">
    <property type="entry name" value="MRNA INTERFERASE TOXIN YAFQ"/>
    <property type="match status" value="1"/>
</dbReference>
<dbReference type="InterPro" id="IPR035093">
    <property type="entry name" value="RelE/ParE_toxin_dom_sf"/>
</dbReference>
<dbReference type="KEGG" id="asan:AWM72_06340"/>
<dbReference type="PIRSF" id="PIRSF006156">
    <property type="entry name" value="YafQ"/>
    <property type="match status" value="1"/>
</dbReference>
<evidence type="ECO:0000256" key="2">
    <source>
        <dbReference type="PIRSR" id="PIRSR006156-1"/>
    </source>
</evidence>
<dbReference type="Proteomes" id="UP000069912">
    <property type="component" value="Chromosome"/>
</dbReference>
<dbReference type="EMBL" id="CP014160">
    <property type="protein sequence ID" value="AMB94406.1"/>
    <property type="molecule type" value="Genomic_DNA"/>
</dbReference>
<dbReference type="GO" id="GO:0004521">
    <property type="term" value="F:RNA endonuclease activity"/>
    <property type="evidence" value="ECO:0007669"/>
    <property type="project" value="TreeGrafter"/>
</dbReference>
<dbReference type="GO" id="GO:0006402">
    <property type="term" value="P:mRNA catabolic process"/>
    <property type="evidence" value="ECO:0007669"/>
    <property type="project" value="TreeGrafter"/>
</dbReference>
<name>A0A109RDE0_9LACT</name>
<dbReference type="InterPro" id="IPR007712">
    <property type="entry name" value="RelE/ParE_toxin"/>
</dbReference>
<dbReference type="SUPFAM" id="SSF143011">
    <property type="entry name" value="RelE-like"/>
    <property type="match status" value="1"/>
</dbReference>
<gene>
    <name evidence="3" type="ORF">AWM72_06340</name>
</gene>
<dbReference type="GO" id="GO:0006415">
    <property type="term" value="P:translational termination"/>
    <property type="evidence" value="ECO:0007669"/>
    <property type="project" value="TreeGrafter"/>
</dbReference>
<evidence type="ECO:0000256" key="1">
    <source>
        <dbReference type="ARBA" id="ARBA00022649"/>
    </source>
</evidence>
<reference evidence="4" key="2">
    <citation type="submission" date="2016-01" db="EMBL/GenBank/DDBJ databases">
        <title>Six Aerococcus type strain genome sequencing and assembly using PacBio and Illumina Hiseq.</title>
        <authorList>
            <person name="Carkaci D."/>
            <person name="Dargis R."/>
            <person name="Nielsen X.C."/>
            <person name="Skovgaard O."/>
            <person name="Fuursted K."/>
            <person name="Christensen J.J."/>
        </authorList>
    </citation>
    <scope>NUCLEOTIDE SEQUENCE [LARGE SCALE GENOMIC DNA]</scope>
    <source>
        <strain evidence="4">CCUG43001</strain>
    </source>
</reference>
<reference evidence="3 4" key="1">
    <citation type="journal article" date="2016" name="Genome Announc.">
        <title>Complete Genome Sequences of Aerococcus christensenii CCUG 28831T, Aerococcus sanguinicola CCUG 43001T, Aerococcus urinae CCUG 36881T, Aerococcus urinaeequi CCUG 28094T, Aerococcus urinaehominis CCUG 42038 BT, and Aerococcus viridans CCUG 4311T.</title>
        <authorList>
            <person name="Carkaci D."/>
            <person name="Dargis R."/>
            <person name="Nielsen X.C."/>
            <person name="Skovgaard O."/>
            <person name="Fuursted K."/>
            <person name="Christensen J.J."/>
        </authorList>
    </citation>
    <scope>NUCLEOTIDE SEQUENCE [LARGE SCALE GENOMIC DNA]</scope>
    <source>
        <strain evidence="3 4">CCUG43001</strain>
    </source>
</reference>
<organism evidence="3 4">
    <name type="scientific">Aerococcus sanguinicola</name>
    <dbReference type="NCBI Taxonomy" id="119206"/>
    <lineage>
        <taxon>Bacteria</taxon>
        <taxon>Bacillati</taxon>
        <taxon>Bacillota</taxon>
        <taxon>Bacilli</taxon>
        <taxon>Lactobacillales</taxon>
        <taxon>Aerococcaceae</taxon>
        <taxon>Aerococcus</taxon>
    </lineage>
</organism>
<dbReference type="RefSeq" id="WP_067975013.1">
    <property type="nucleotide sequence ID" value="NZ_CAJHKM010000010.1"/>
</dbReference>
<dbReference type="PANTHER" id="PTHR40588:SF1">
    <property type="entry name" value="MRNA INTERFERASE TOXIN YAFQ"/>
    <property type="match status" value="1"/>
</dbReference>
<evidence type="ECO:0008006" key="5">
    <source>
        <dbReference type="Google" id="ProtNLM"/>
    </source>
</evidence>
<feature type="active site" description="Proton donor" evidence="2">
    <location>
        <position position="86"/>
    </location>
</feature>
<keyword evidence="4" id="KW-1185">Reference proteome</keyword>
<protein>
    <recommendedName>
        <fullName evidence="5">Type II toxin-antitoxin system YafQ family toxin</fullName>
    </recommendedName>
</protein>